<sequence>MCVQNEIECTYKIESTTTATAPLNDDNDPTNYLPDRCVNQFEVDAITKDSVDDWIVASDVAEANISNYTSKGWTIVATNGTQTINRDKKVHDLEFLCARSKKGLLLSDSGYVCSSSQYNYDVTAFSHLWSSFQEKRRETRIVHKMLRCGNNRQRHGMAL</sequence>
<reference evidence="2" key="2">
    <citation type="submission" date="2015-08" db="UniProtKB">
        <authorList>
            <consortium name="WormBaseParasite"/>
        </authorList>
    </citation>
    <scope>IDENTIFICATION</scope>
</reference>
<protein>
    <submittedName>
        <fullName evidence="2">DUF4087 domain-containing protein</fullName>
    </submittedName>
</protein>
<evidence type="ECO:0000313" key="2">
    <source>
        <dbReference type="WBParaSite" id="SVE_1084100.1"/>
    </source>
</evidence>
<accession>A0A0K0FNZ0</accession>
<name>A0A0K0FNZ0_STRVS</name>
<organism evidence="1 2">
    <name type="scientific">Strongyloides venezuelensis</name>
    <name type="common">Threadworm</name>
    <dbReference type="NCBI Taxonomy" id="75913"/>
    <lineage>
        <taxon>Eukaryota</taxon>
        <taxon>Metazoa</taxon>
        <taxon>Ecdysozoa</taxon>
        <taxon>Nematoda</taxon>
        <taxon>Chromadorea</taxon>
        <taxon>Rhabditida</taxon>
        <taxon>Tylenchina</taxon>
        <taxon>Panagrolaimomorpha</taxon>
        <taxon>Strongyloidoidea</taxon>
        <taxon>Strongyloididae</taxon>
        <taxon>Strongyloides</taxon>
    </lineage>
</organism>
<keyword evidence="1" id="KW-1185">Reference proteome</keyword>
<evidence type="ECO:0000313" key="1">
    <source>
        <dbReference type="Proteomes" id="UP000035680"/>
    </source>
</evidence>
<dbReference type="STRING" id="75913.A0A0K0FNZ0"/>
<dbReference type="Proteomes" id="UP000035680">
    <property type="component" value="Unassembled WGS sequence"/>
</dbReference>
<proteinExistence type="predicted"/>
<dbReference type="AlphaFoldDB" id="A0A0K0FNZ0"/>
<dbReference type="WBParaSite" id="SVE_1084100.1">
    <property type="protein sequence ID" value="SVE_1084100.1"/>
    <property type="gene ID" value="SVE_1084100"/>
</dbReference>
<reference evidence="1" key="1">
    <citation type="submission" date="2014-07" db="EMBL/GenBank/DDBJ databases">
        <authorList>
            <person name="Martin A.A"/>
            <person name="De Silva N."/>
        </authorList>
    </citation>
    <scope>NUCLEOTIDE SEQUENCE</scope>
</reference>